<feature type="region of interest" description="Disordered" evidence="1">
    <location>
        <begin position="1"/>
        <end position="73"/>
    </location>
</feature>
<feature type="compositionally biased region" description="Low complexity" evidence="1">
    <location>
        <begin position="1"/>
        <end position="31"/>
    </location>
</feature>
<feature type="non-terminal residue" evidence="2">
    <location>
        <position position="1"/>
    </location>
</feature>
<name>A0AAV5W475_9BILA</name>
<evidence type="ECO:0000256" key="1">
    <source>
        <dbReference type="SAM" id="MobiDB-lite"/>
    </source>
</evidence>
<gene>
    <name evidence="2" type="ORF">PFISCL1PPCAC_16540</name>
</gene>
<dbReference type="AlphaFoldDB" id="A0AAV5W475"/>
<dbReference type="Proteomes" id="UP001432322">
    <property type="component" value="Unassembled WGS sequence"/>
</dbReference>
<proteinExistence type="predicted"/>
<organism evidence="2 3">
    <name type="scientific">Pristionchus fissidentatus</name>
    <dbReference type="NCBI Taxonomy" id="1538716"/>
    <lineage>
        <taxon>Eukaryota</taxon>
        <taxon>Metazoa</taxon>
        <taxon>Ecdysozoa</taxon>
        <taxon>Nematoda</taxon>
        <taxon>Chromadorea</taxon>
        <taxon>Rhabditida</taxon>
        <taxon>Rhabditina</taxon>
        <taxon>Diplogasteromorpha</taxon>
        <taxon>Diplogasteroidea</taxon>
        <taxon>Neodiplogasteridae</taxon>
        <taxon>Pristionchus</taxon>
    </lineage>
</organism>
<sequence length="73" mass="8339">SFRSSPSSATPFAPSDPRGPPAARSSSSLRAATERRNAVGRTRRSRSKQSNRTQKSSSRWRNRTKARRRRRRL</sequence>
<evidence type="ECO:0000313" key="3">
    <source>
        <dbReference type="Proteomes" id="UP001432322"/>
    </source>
</evidence>
<dbReference type="EMBL" id="BTSY01000004">
    <property type="protein sequence ID" value="GMT25243.1"/>
    <property type="molecule type" value="Genomic_DNA"/>
</dbReference>
<accession>A0AAV5W475</accession>
<feature type="compositionally biased region" description="Basic residues" evidence="1">
    <location>
        <begin position="58"/>
        <end position="73"/>
    </location>
</feature>
<feature type="non-terminal residue" evidence="2">
    <location>
        <position position="73"/>
    </location>
</feature>
<keyword evidence="3" id="KW-1185">Reference proteome</keyword>
<comment type="caution">
    <text evidence="2">The sequence shown here is derived from an EMBL/GenBank/DDBJ whole genome shotgun (WGS) entry which is preliminary data.</text>
</comment>
<evidence type="ECO:0000313" key="2">
    <source>
        <dbReference type="EMBL" id="GMT25243.1"/>
    </source>
</evidence>
<reference evidence="2" key="1">
    <citation type="submission" date="2023-10" db="EMBL/GenBank/DDBJ databases">
        <title>Genome assembly of Pristionchus species.</title>
        <authorList>
            <person name="Yoshida K."/>
            <person name="Sommer R.J."/>
        </authorList>
    </citation>
    <scope>NUCLEOTIDE SEQUENCE</scope>
    <source>
        <strain evidence="2">RS5133</strain>
    </source>
</reference>
<protein>
    <submittedName>
        <fullName evidence="2">Uncharacterized protein</fullName>
    </submittedName>
</protein>